<gene>
    <name evidence="2" type="ORF">ENM11_07360</name>
</gene>
<accession>A0A7C5QEA0</accession>
<feature type="transmembrane region" description="Helical" evidence="1">
    <location>
        <begin position="161"/>
        <end position="180"/>
    </location>
</feature>
<evidence type="ECO:0000256" key="1">
    <source>
        <dbReference type="SAM" id="Phobius"/>
    </source>
</evidence>
<keyword evidence="1" id="KW-0812">Transmembrane</keyword>
<dbReference type="EMBL" id="DRWN01000061">
    <property type="protein sequence ID" value="HHK68951.1"/>
    <property type="molecule type" value="Genomic_DNA"/>
</dbReference>
<organism evidence="2">
    <name type="scientific">Caldiarchaeum subterraneum</name>
    <dbReference type="NCBI Taxonomy" id="311458"/>
    <lineage>
        <taxon>Archaea</taxon>
        <taxon>Nitrososphaerota</taxon>
        <taxon>Candidatus Caldarchaeales</taxon>
        <taxon>Candidatus Caldarchaeaceae</taxon>
        <taxon>Candidatus Caldarchaeum</taxon>
    </lineage>
</organism>
<reference evidence="2" key="1">
    <citation type="journal article" date="2020" name="mSystems">
        <title>Genome- and Community-Level Interaction Insights into Carbon Utilization and Element Cycling Functions of Hydrothermarchaeota in Hydrothermal Sediment.</title>
        <authorList>
            <person name="Zhou Z."/>
            <person name="Liu Y."/>
            <person name="Xu W."/>
            <person name="Pan J."/>
            <person name="Luo Z.H."/>
            <person name="Li M."/>
        </authorList>
    </citation>
    <scope>NUCLEOTIDE SEQUENCE [LARGE SCALE GENOMIC DNA]</scope>
    <source>
        <strain evidence="2">SpSt-1056</strain>
    </source>
</reference>
<feature type="transmembrane region" description="Helical" evidence="1">
    <location>
        <begin position="114"/>
        <end position="133"/>
    </location>
</feature>
<dbReference type="AlphaFoldDB" id="A0A7C5QEA0"/>
<name>A0A7C5QEA0_CALS0</name>
<feature type="transmembrane region" description="Helical" evidence="1">
    <location>
        <begin position="12"/>
        <end position="31"/>
    </location>
</feature>
<feature type="transmembrane region" description="Helical" evidence="1">
    <location>
        <begin position="37"/>
        <end position="59"/>
    </location>
</feature>
<keyword evidence="1" id="KW-1133">Transmembrane helix</keyword>
<comment type="caution">
    <text evidence="2">The sequence shown here is derived from an EMBL/GenBank/DDBJ whole genome shotgun (WGS) entry which is preliminary data.</text>
</comment>
<sequence>MQKRAAAQRIVTPLSYVTLTVPIAALIISLVTMDIRLLIYTHVITGGTWTGIDLFMGLVMTRVMKGLPPEARTEVVKRLVPLLLFFMPVLAGVAITSGITLAQLYKILDFKFPMIVIAAAIVAVLTVQGYGVIMPNEIRIYRELQKETPDRDKIMRLGLRNFRVAGSQAIFQIAIIYVMVNLRLGILNPF</sequence>
<proteinExistence type="predicted"/>
<evidence type="ECO:0008006" key="3">
    <source>
        <dbReference type="Google" id="ProtNLM"/>
    </source>
</evidence>
<protein>
    <recommendedName>
        <fullName evidence="3">DUF4149 domain-containing protein</fullName>
    </recommendedName>
</protein>
<keyword evidence="1" id="KW-0472">Membrane</keyword>
<evidence type="ECO:0000313" key="2">
    <source>
        <dbReference type="EMBL" id="HHK68951.1"/>
    </source>
</evidence>
<feature type="transmembrane region" description="Helical" evidence="1">
    <location>
        <begin position="79"/>
        <end position="102"/>
    </location>
</feature>